<keyword evidence="5 6" id="KW-0408">Iron</keyword>
<feature type="signal peptide" evidence="7">
    <location>
        <begin position="1"/>
        <end position="22"/>
    </location>
</feature>
<name>A0A0A0M3X0_9GAMM</name>
<dbReference type="eggNOG" id="COG2863">
    <property type="taxonomic scope" value="Bacteria"/>
</dbReference>
<dbReference type="InterPro" id="IPR036909">
    <property type="entry name" value="Cyt_c-like_dom_sf"/>
</dbReference>
<feature type="domain" description="Cytochrome c" evidence="8">
    <location>
        <begin position="153"/>
        <end position="247"/>
    </location>
</feature>
<protein>
    <submittedName>
        <fullName evidence="9">Cytochrome C</fullName>
    </submittedName>
</protein>
<dbReference type="GO" id="GO:0020037">
    <property type="term" value="F:heme binding"/>
    <property type="evidence" value="ECO:0007669"/>
    <property type="project" value="InterPro"/>
</dbReference>
<dbReference type="RefSeq" id="WP_036138869.1">
    <property type="nucleotide sequence ID" value="NZ_AVBH01000231.1"/>
</dbReference>
<dbReference type="SUPFAM" id="SSF46626">
    <property type="entry name" value="Cytochrome c"/>
    <property type="match status" value="2"/>
</dbReference>
<keyword evidence="10" id="KW-1185">Reference proteome</keyword>
<evidence type="ECO:0000313" key="9">
    <source>
        <dbReference type="EMBL" id="KGO97703.1"/>
    </source>
</evidence>
<evidence type="ECO:0000256" key="5">
    <source>
        <dbReference type="ARBA" id="ARBA00023004"/>
    </source>
</evidence>
<proteinExistence type="predicted"/>
<reference evidence="9 10" key="1">
    <citation type="submission" date="2013-08" db="EMBL/GenBank/DDBJ databases">
        <title>Genomic analysis of Lysobacter defluvii.</title>
        <authorList>
            <person name="Wang Q."/>
            <person name="Wang G."/>
        </authorList>
    </citation>
    <scope>NUCLEOTIDE SEQUENCE [LARGE SCALE GENOMIC DNA]</scope>
    <source>
        <strain evidence="9 10">IMMIB APB-9</strain>
    </source>
</reference>
<dbReference type="GO" id="GO:0009055">
    <property type="term" value="F:electron transfer activity"/>
    <property type="evidence" value="ECO:0007669"/>
    <property type="project" value="InterPro"/>
</dbReference>
<dbReference type="STRING" id="1385515.GCA_000423325_01589"/>
<evidence type="ECO:0000256" key="6">
    <source>
        <dbReference type="PROSITE-ProRule" id="PRU00433"/>
    </source>
</evidence>
<dbReference type="OrthoDB" id="9773456at2"/>
<dbReference type="PROSITE" id="PS51007">
    <property type="entry name" value="CYTC"/>
    <property type="match status" value="2"/>
</dbReference>
<gene>
    <name evidence="9" type="ORF">N791_04380</name>
</gene>
<evidence type="ECO:0000256" key="7">
    <source>
        <dbReference type="SAM" id="SignalP"/>
    </source>
</evidence>
<accession>A0A0A0M3X0</accession>
<dbReference type="PANTHER" id="PTHR33751">
    <property type="entry name" value="CBB3-TYPE CYTOCHROME C OXIDASE SUBUNIT FIXP"/>
    <property type="match status" value="1"/>
</dbReference>
<evidence type="ECO:0000256" key="2">
    <source>
        <dbReference type="ARBA" id="ARBA00022617"/>
    </source>
</evidence>
<dbReference type="InterPro" id="IPR050597">
    <property type="entry name" value="Cytochrome_c_Oxidase_Subunit"/>
</dbReference>
<keyword evidence="1" id="KW-0813">Transport</keyword>
<evidence type="ECO:0000259" key="8">
    <source>
        <dbReference type="PROSITE" id="PS51007"/>
    </source>
</evidence>
<dbReference type="Gene3D" id="1.10.760.10">
    <property type="entry name" value="Cytochrome c-like domain"/>
    <property type="match status" value="2"/>
</dbReference>
<dbReference type="Proteomes" id="UP000030003">
    <property type="component" value="Unassembled WGS sequence"/>
</dbReference>
<feature type="non-terminal residue" evidence="9">
    <location>
        <position position="268"/>
    </location>
</feature>
<keyword evidence="3 6" id="KW-0479">Metal-binding</keyword>
<keyword evidence="2 6" id="KW-0349">Heme</keyword>
<evidence type="ECO:0000256" key="3">
    <source>
        <dbReference type="ARBA" id="ARBA00022723"/>
    </source>
</evidence>
<organism evidence="9 10">
    <name type="scientific">Lysobacter defluvii IMMIB APB-9 = DSM 18482</name>
    <dbReference type="NCBI Taxonomy" id="1385515"/>
    <lineage>
        <taxon>Bacteria</taxon>
        <taxon>Pseudomonadati</taxon>
        <taxon>Pseudomonadota</taxon>
        <taxon>Gammaproteobacteria</taxon>
        <taxon>Lysobacterales</taxon>
        <taxon>Lysobacteraceae</taxon>
        <taxon>Novilysobacter</taxon>
    </lineage>
</organism>
<dbReference type="EMBL" id="AVBH01000231">
    <property type="protein sequence ID" value="KGO97703.1"/>
    <property type="molecule type" value="Genomic_DNA"/>
</dbReference>
<evidence type="ECO:0000313" key="10">
    <source>
        <dbReference type="Proteomes" id="UP000030003"/>
    </source>
</evidence>
<keyword evidence="7" id="KW-0732">Signal</keyword>
<sequence>MSHARVLGIGLAALAAAAVAYAQTEVTPIPDAAPVETAPLEPAAPEAPATWGDPQNGQALAATCAACHGVDGNSQLDMYPRIAGQSEIYIADQIARFKSGERSDGMAAIMKPFADMLSAQDARDVGAWFATQTSGAGVADDTVIASGPYEGMRFYEVGEQLYRSGDPARGIPACMACHGPAGTGNPGPAYPHVGGQHASYTQQRLEIFRNGTGAERDNDLFQIMANIASRLTEEEIGALASYMEGLHPAADDLVAAAAPVPAAAPTAP</sequence>
<dbReference type="AlphaFoldDB" id="A0A0A0M3X0"/>
<feature type="chain" id="PRO_5001966697" evidence="7">
    <location>
        <begin position="23"/>
        <end position="268"/>
    </location>
</feature>
<feature type="domain" description="Cytochrome c" evidence="8">
    <location>
        <begin position="52"/>
        <end position="133"/>
    </location>
</feature>
<dbReference type="GO" id="GO:0046872">
    <property type="term" value="F:metal ion binding"/>
    <property type="evidence" value="ECO:0007669"/>
    <property type="project" value="UniProtKB-KW"/>
</dbReference>
<dbReference type="InterPro" id="IPR009056">
    <property type="entry name" value="Cyt_c-like_dom"/>
</dbReference>
<comment type="caution">
    <text evidence="9">The sequence shown here is derived from an EMBL/GenBank/DDBJ whole genome shotgun (WGS) entry which is preliminary data.</text>
</comment>
<evidence type="ECO:0000256" key="4">
    <source>
        <dbReference type="ARBA" id="ARBA00022982"/>
    </source>
</evidence>
<keyword evidence="4" id="KW-0249">Electron transport</keyword>
<dbReference type="PANTHER" id="PTHR33751:SF9">
    <property type="entry name" value="CYTOCHROME C4"/>
    <property type="match status" value="1"/>
</dbReference>
<dbReference type="Pfam" id="PF00034">
    <property type="entry name" value="Cytochrom_C"/>
    <property type="match status" value="2"/>
</dbReference>
<evidence type="ECO:0000256" key="1">
    <source>
        <dbReference type="ARBA" id="ARBA00022448"/>
    </source>
</evidence>